<evidence type="ECO:0000259" key="4">
    <source>
        <dbReference type="Pfam" id="PF00263"/>
    </source>
</evidence>
<keyword evidence="3" id="KW-0472">Membrane</keyword>
<accession>A0A1J5T603</accession>
<evidence type="ECO:0000256" key="1">
    <source>
        <dbReference type="ARBA" id="ARBA00004370"/>
    </source>
</evidence>
<evidence type="ECO:0000313" key="5">
    <source>
        <dbReference type="EMBL" id="OIR09244.1"/>
    </source>
</evidence>
<dbReference type="EMBL" id="MLJW01000027">
    <property type="protein sequence ID" value="OIR09244.1"/>
    <property type="molecule type" value="Genomic_DNA"/>
</dbReference>
<dbReference type="GO" id="GO:0015627">
    <property type="term" value="C:type II protein secretion system complex"/>
    <property type="evidence" value="ECO:0007669"/>
    <property type="project" value="TreeGrafter"/>
</dbReference>
<gene>
    <name evidence="5" type="primary">pilQ_5</name>
    <name evidence="5" type="ORF">GALL_84740</name>
</gene>
<organism evidence="5">
    <name type="scientific">mine drainage metagenome</name>
    <dbReference type="NCBI Taxonomy" id="410659"/>
    <lineage>
        <taxon>unclassified sequences</taxon>
        <taxon>metagenomes</taxon>
        <taxon>ecological metagenomes</taxon>
    </lineage>
</organism>
<evidence type="ECO:0000256" key="2">
    <source>
        <dbReference type="ARBA" id="ARBA00022729"/>
    </source>
</evidence>
<dbReference type="PANTHER" id="PTHR30332">
    <property type="entry name" value="PROBABLE GENERAL SECRETION PATHWAY PROTEIN D"/>
    <property type="match status" value="1"/>
</dbReference>
<feature type="domain" description="Type II/III secretion system secretin-like" evidence="4">
    <location>
        <begin position="331"/>
        <end position="505"/>
    </location>
</feature>
<dbReference type="GO" id="GO:0009306">
    <property type="term" value="P:protein secretion"/>
    <property type="evidence" value="ECO:0007669"/>
    <property type="project" value="InterPro"/>
</dbReference>
<dbReference type="Pfam" id="PF00263">
    <property type="entry name" value="Secretin"/>
    <property type="match status" value="1"/>
</dbReference>
<dbReference type="AlphaFoldDB" id="A0A1J5T603"/>
<comment type="subcellular location">
    <subcellularLocation>
        <location evidence="1">Membrane</location>
    </subcellularLocation>
</comment>
<keyword evidence="2" id="KW-0732">Signal</keyword>
<comment type="caution">
    <text evidence="5">The sequence shown here is derived from an EMBL/GenBank/DDBJ whole genome shotgun (WGS) entry which is preliminary data.</text>
</comment>
<dbReference type="InterPro" id="IPR001775">
    <property type="entry name" value="GspD/PilQ"/>
</dbReference>
<evidence type="ECO:0000256" key="3">
    <source>
        <dbReference type="ARBA" id="ARBA00023136"/>
    </source>
</evidence>
<dbReference type="GO" id="GO:0016020">
    <property type="term" value="C:membrane"/>
    <property type="evidence" value="ECO:0007669"/>
    <property type="project" value="UniProtKB-SubCell"/>
</dbReference>
<sequence>MSAFLIVRRLLAPCVFAASIHAASDGMKPVRASAGSPAGRMLSTFVPARVAAAPAPETLKGTELRRLEQLPPVAIPIQDAPLGTAVSAVATAAGMNFVAPPTGEFTENVTFSAKVNPWRLLGILGDRYGFTCRFDNGVWLFDRTVVDALESRTYTLKHTNLDVYKAAQNSFNLLSTGTPGAGENGMNAQAGGLVFTPETRKIIDDIQDLLGIARASGRPGGADEARKGGGRVLYLPDANALFVTATPGQHTRVAEYLRVVDRPVRQIRIEARFFETTHDPKLVLGIDPSGAQPGVTLSNLQTQIDLGRVRATPYPDKVLLSADALKLQVNALSTDERSRLVNNPSVVVANNREAYFSVGDEEPFVSANSISPAALDGGFGTTQAHIAIRRIGTSVNLVPTLFPGEPGGPARIRLAVRIEVGVLKGFRHINTVDVPVVSSQKYEYTVFVRPGETLAFGGLSGVAEGETVKKVPLVGDIPVLGYAFKSRDRRKSQRNLVAYLTASVLEEDAAPPAAGGRTGR</sequence>
<dbReference type="InterPro" id="IPR050810">
    <property type="entry name" value="Bact_Secretion_Sys_Channel"/>
</dbReference>
<name>A0A1J5T603_9ZZZZ</name>
<proteinExistence type="predicted"/>
<dbReference type="InterPro" id="IPR004846">
    <property type="entry name" value="T2SS/T3SS_dom"/>
</dbReference>
<protein>
    <submittedName>
        <fullName evidence="5">Type IV pilus biogenesis and competence protein PilQ</fullName>
    </submittedName>
</protein>
<dbReference type="PANTHER" id="PTHR30332:SF24">
    <property type="entry name" value="SECRETIN GSPD-RELATED"/>
    <property type="match status" value="1"/>
</dbReference>
<dbReference type="PRINTS" id="PR00811">
    <property type="entry name" value="BCTERIALGSPD"/>
</dbReference>
<reference evidence="5" key="1">
    <citation type="submission" date="2016-10" db="EMBL/GenBank/DDBJ databases">
        <title>Sequence of Gallionella enrichment culture.</title>
        <authorList>
            <person name="Poehlein A."/>
            <person name="Muehling M."/>
            <person name="Daniel R."/>
        </authorList>
    </citation>
    <scope>NUCLEOTIDE SEQUENCE</scope>
</reference>